<organism evidence="1">
    <name type="scientific">Schistosoma haematobium</name>
    <name type="common">Blood fluke</name>
    <dbReference type="NCBI Taxonomy" id="6185"/>
    <lineage>
        <taxon>Eukaryota</taxon>
        <taxon>Metazoa</taxon>
        <taxon>Spiralia</taxon>
        <taxon>Lophotrochozoa</taxon>
        <taxon>Platyhelminthes</taxon>
        <taxon>Trematoda</taxon>
        <taxon>Digenea</taxon>
        <taxon>Strigeidida</taxon>
        <taxon>Schistosomatoidea</taxon>
        <taxon>Schistosomatidae</taxon>
        <taxon>Schistosoma</taxon>
    </lineage>
</organism>
<dbReference type="EMBL" id="KL250956">
    <property type="protein sequence ID" value="KGB37997.1"/>
    <property type="molecule type" value="Genomic_DNA"/>
</dbReference>
<reference evidence="1" key="1">
    <citation type="journal article" date="2012" name="Nat. Genet.">
        <title>Whole-genome sequence of Schistosoma haematobium.</title>
        <authorList>
            <person name="Young N.D."/>
            <person name="Jex A.R."/>
            <person name="Li B."/>
            <person name="Liu S."/>
            <person name="Yang L."/>
            <person name="Xiong Z."/>
            <person name="Li Y."/>
            <person name="Cantacessi C."/>
            <person name="Hall R.S."/>
            <person name="Xu X."/>
            <person name="Chen F."/>
            <person name="Wu X."/>
            <person name="Zerlotini A."/>
            <person name="Oliveira G."/>
            <person name="Hofmann A."/>
            <person name="Zhang G."/>
            <person name="Fang X."/>
            <person name="Kang Y."/>
            <person name="Campbell B.E."/>
            <person name="Loukas A."/>
            <person name="Ranganathan S."/>
            <person name="Rollinson D."/>
            <person name="Rinaldi G."/>
            <person name="Brindley P.J."/>
            <person name="Yang H."/>
            <person name="Wang J."/>
            <person name="Wang J."/>
            <person name="Gasser R.B."/>
        </authorList>
    </citation>
    <scope>NUCLEOTIDE SEQUENCE [LARGE SCALE GENOMIC DNA]</scope>
</reference>
<name>A0A094ZUS8_SCHHA</name>
<sequence>MGSTNSRIETNLNPIKTYTGFENHDNELVISKESFRNKFDLCFYDLADLLWDNFKGDRNSNDEFLVLRKYQSIIEYLSSAQDKLEIFLGLFKLRALSESDVKALFKWFLLGRDLKPDTWQLIITSILSSNKFDLCFYDLADLLWDNFKGDRNSNDEFLVLRKYQSIIEYLSSAQDKLEIFLGLFKLRALSESDVKALFKWFLLGRDLKPDTWQLIITSILSSDENGTYKHHTIVSCLNRLCPDICNDLVNILLQLLKDNHSFNLTDFNPYSLSGTILTSDLQWLFSTFLTYPYKRAPKTCLLQTTPLECEQLSHLHCLYDSTNHGMSLTRESLKTFGKEYSFLYQIQPKFIRLVSGKLGTDSGIFYANFTSKTSKRGLFVGHQPLISPVIEINEDFTELKYNSGLPIRLNAIEVWAAGSSDHMSKLEDQKKWESDQVAKAKERKLKNETWQDSADRFLLELDGKRVCHSDGIEPP</sequence>
<evidence type="ECO:0008006" key="2">
    <source>
        <dbReference type="Google" id="ProtNLM"/>
    </source>
</evidence>
<dbReference type="AlphaFoldDB" id="A0A094ZUS8"/>
<accession>A0A094ZUS8</accession>
<proteinExistence type="predicted"/>
<protein>
    <recommendedName>
        <fullName evidence="2">TLDc domain-containing protein</fullName>
    </recommendedName>
</protein>
<gene>
    <name evidence="1" type="ORF">MS3_06364</name>
</gene>
<evidence type="ECO:0000313" key="1">
    <source>
        <dbReference type="EMBL" id="KGB37997.1"/>
    </source>
</evidence>